<name>A0ABS0C1I6_9GAMM</name>
<evidence type="ECO:0000256" key="6">
    <source>
        <dbReference type="ARBA" id="ARBA00023136"/>
    </source>
</evidence>
<keyword evidence="6" id="KW-0472">Membrane</keyword>
<reference evidence="10 11" key="1">
    <citation type="submission" date="2020-11" db="EMBL/GenBank/DDBJ databases">
        <title>Sulfur oxidizing isolate from Hospital Hole Sinkhole.</title>
        <authorList>
            <person name="Scott K.M."/>
        </authorList>
    </citation>
    <scope>NUCLEOTIDE SEQUENCE [LARGE SCALE GENOMIC DNA]</scope>
    <source>
        <strain evidence="10 11">HH1</strain>
    </source>
</reference>
<comment type="caution">
    <text evidence="10">The sequence shown here is derived from an EMBL/GenBank/DDBJ whole genome shotgun (WGS) entry which is preliminary data.</text>
</comment>
<keyword evidence="11" id="KW-1185">Reference proteome</keyword>
<dbReference type="InterPro" id="IPR003423">
    <property type="entry name" value="OMP_efflux"/>
</dbReference>
<keyword evidence="8" id="KW-0175">Coiled coil</keyword>
<feature type="coiled-coil region" evidence="8">
    <location>
        <begin position="354"/>
        <end position="406"/>
    </location>
</feature>
<comment type="subcellular location">
    <subcellularLocation>
        <location evidence="1">Cell outer membrane</location>
    </subcellularLocation>
</comment>
<accession>A0ABS0C1I6</accession>
<comment type="similarity">
    <text evidence="2">Belongs to the outer membrane factor (OMF) (TC 1.B.17) family.</text>
</comment>
<evidence type="ECO:0000256" key="5">
    <source>
        <dbReference type="ARBA" id="ARBA00022692"/>
    </source>
</evidence>
<gene>
    <name evidence="10" type="ORF">H8792_007525</name>
</gene>
<feature type="signal peptide" evidence="9">
    <location>
        <begin position="1"/>
        <end position="25"/>
    </location>
</feature>
<evidence type="ECO:0000313" key="11">
    <source>
        <dbReference type="Proteomes" id="UP001193680"/>
    </source>
</evidence>
<proteinExistence type="inferred from homology"/>
<keyword evidence="7" id="KW-0998">Cell outer membrane</keyword>
<dbReference type="InterPro" id="IPR051906">
    <property type="entry name" value="TolC-like"/>
</dbReference>
<evidence type="ECO:0000256" key="1">
    <source>
        <dbReference type="ARBA" id="ARBA00004442"/>
    </source>
</evidence>
<evidence type="ECO:0000256" key="7">
    <source>
        <dbReference type="ARBA" id="ARBA00023237"/>
    </source>
</evidence>
<evidence type="ECO:0000256" key="8">
    <source>
        <dbReference type="SAM" id="Coils"/>
    </source>
</evidence>
<evidence type="ECO:0000256" key="3">
    <source>
        <dbReference type="ARBA" id="ARBA00022448"/>
    </source>
</evidence>
<keyword evidence="4" id="KW-1134">Transmembrane beta strand</keyword>
<keyword evidence="3" id="KW-0813">Transport</keyword>
<evidence type="ECO:0000313" key="10">
    <source>
        <dbReference type="EMBL" id="MBF6058187.1"/>
    </source>
</evidence>
<organism evidence="10 11">
    <name type="scientific">Thiomicrorhabdus heinhorstiae</name>
    <dbReference type="NCBI Taxonomy" id="2748010"/>
    <lineage>
        <taxon>Bacteria</taxon>
        <taxon>Pseudomonadati</taxon>
        <taxon>Pseudomonadota</taxon>
        <taxon>Gammaproteobacteria</taxon>
        <taxon>Thiotrichales</taxon>
        <taxon>Piscirickettsiaceae</taxon>
        <taxon>Thiomicrorhabdus</taxon>
    </lineage>
</organism>
<dbReference type="Proteomes" id="UP001193680">
    <property type="component" value="Unassembled WGS sequence"/>
</dbReference>
<protein>
    <submittedName>
        <fullName evidence="10">TolC family protein</fullName>
    </submittedName>
</protein>
<keyword evidence="5" id="KW-0812">Transmembrane</keyword>
<feature type="chain" id="PRO_5046226761" evidence="9">
    <location>
        <begin position="26"/>
        <end position="464"/>
    </location>
</feature>
<dbReference type="PANTHER" id="PTHR30026">
    <property type="entry name" value="OUTER MEMBRANE PROTEIN TOLC"/>
    <property type="match status" value="1"/>
</dbReference>
<dbReference type="Gene3D" id="1.20.1600.10">
    <property type="entry name" value="Outer membrane efflux proteins (OEP)"/>
    <property type="match status" value="1"/>
</dbReference>
<dbReference type="RefSeq" id="WP_185978333.1">
    <property type="nucleotide sequence ID" value="NZ_JACBGI020000013.1"/>
</dbReference>
<evidence type="ECO:0000256" key="4">
    <source>
        <dbReference type="ARBA" id="ARBA00022452"/>
    </source>
</evidence>
<evidence type="ECO:0000256" key="2">
    <source>
        <dbReference type="ARBA" id="ARBA00007613"/>
    </source>
</evidence>
<evidence type="ECO:0000256" key="9">
    <source>
        <dbReference type="SAM" id="SignalP"/>
    </source>
</evidence>
<keyword evidence="9" id="KW-0732">Signal</keyword>
<dbReference type="PANTHER" id="PTHR30026:SF20">
    <property type="entry name" value="OUTER MEMBRANE PROTEIN TOLC"/>
    <property type="match status" value="1"/>
</dbReference>
<sequence length="464" mass="51478">MKQKYSLLKAGSLMLTALLPWSVYAQTYDFKMCVEDALHKNPEMDVSSSRIQQAQSALQQAEASRYPQVNLSVTATNSDNPLNVFGMKIQQRQAAFADFGVDMAAMTELNNGNFAYEPSGLNYPGAHTDFNTRIEMLIPIWNGGKIKSYEEQAAAMIEAAQQGDSAVQQYLTYNVYQAYEGVHAARSYIKVAEQAKKTADSFVKTTRNLVEQGVVVRSELLSAEVHQSTAEVALMKAQGQEQIALDSLRMLMNMDASAELDVADRMDLQLPKDSIDSLLALAMNGNPQLEAQRKEANSSHFAIDAARADKYPHFNVMLRQDWNSENPGFDSSSYTIAGVVSWKITDFGVTASAIDMANASAEQKKAAVRSAENKVRLDLLTSWRKMQIAQKQVQSNELAVKQAEEALELIMRRYENGVATMTEVLLAQTQLDKARADLVSANYDVNVYKAKLRLFTGTMDIKLL</sequence>
<dbReference type="Pfam" id="PF02321">
    <property type="entry name" value="OEP"/>
    <property type="match status" value="2"/>
</dbReference>
<dbReference type="SUPFAM" id="SSF56954">
    <property type="entry name" value="Outer membrane efflux proteins (OEP)"/>
    <property type="match status" value="1"/>
</dbReference>
<dbReference type="EMBL" id="JACBGI020000013">
    <property type="protein sequence ID" value="MBF6058187.1"/>
    <property type="molecule type" value="Genomic_DNA"/>
</dbReference>